<dbReference type="SMART" id="SM00213">
    <property type="entry name" value="UBQ"/>
    <property type="match status" value="1"/>
</dbReference>
<evidence type="ECO:0000256" key="1">
    <source>
        <dbReference type="ARBA" id="ARBA00009878"/>
    </source>
</evidence>
<dbReference type="Gene3D" id="3.10.20.90">
    <property type="entry name" value="Phosphatidylinositol 3-kinase Catalytic Subunit, Chain A, domain 1"/>
    <property type="match status" value="1"/>
</dbReference>
<feature type="compositionally biased region" description="Polar residues" evidence="2">
    <location>
        <begin position="263"/>
        <end position="274"/>
    </location>
</feature>
<dbReference type="SUPFAM" id="SSF54236">
    <property type="entry name" value="Ubiquitin-like"/>
    <property type="match status" value="1"/>
</dbReference>
<dbReference type="InterPro" id="IPR009060">
    <property type="entry name" value="UBA-like_sf"/>
</dbReference>
<organism evidence="5 6">
    <name type="scientific">Zea mays</name>
    <name type="common">Maize</name>
    <dbReference type="NCBI Taxonomy" id="4577"/>
    <lineage>
        <taxon>Eukaryota</taxon>
        <taxon>Viridiplantae</taxon>
        <taxon>Streptophyta</taxon>
        <taxon>Embryophyta</taxon>
        <taxon>Tracheophyta</taxon>
        <taxon>Spermatophyta</taxon>
        <taxon>Magnoliopsida</taxon>
        <taxon>Liliopsida</taxon>
        <taxon>Poales</taxon>
        <taxon>Poaceae</taxon>
        <taxon>PACMAD clade</taxon>
        <taxon>Panicoideae</taxon>
        <taxon>Andropogonodae</taxon>
        <taxon>Andropogoneae</taxon>
        <taxon>Tripsacinae</taxon>
        <taxon>Zea</taxon>
    </lineage>
</organism>
<keyword evidence="7" id="KW-1267">Proteomics identification</keyword>
<feature type="compositionally biased region" description="Low complexity" evidence="2">
    <location>
        <begin position="116"/>
        <end position="134"/>
    </location>
</feature>
<sequence length="284" mass="29076">MKLNVKTLKGTNFEIEASPDASVAEVKRIIETTQGQSTYPADQQMLIYQGKILKDETTLESNGVAENSFLVIMLSKAKASSSGASTATAAKAPATPAQPAAPATSVVRTPTQAPVATAETAPPSAQTQAAPAATAAASDDADVYSQAASNLVSGNNLEQTIQQILDMGGGTWERGTVVRALRAAYNNPERAIDYLYSGIPENVEAPPVARAPAAGQQTNQQAPSPAQPAAAPPVQSSAASARPNANPLNLFPQGVPSGGANPANASRTRQTKPTNPAFDSGKSS</sequence>
<dbReference type="CDD" id="cd01805">
    <property type="entry name" value="Ubl_Rad23"/>
    <property type="match status" value="1"/>
</dbReference>
<dbReference type="FunFam" id="3.10.20.90:FF:000069">
    <property type="entry name" value="UV excision repair protein RAD23"/>
    <property type="match status" value="1"/>
</dbReference>
<dbReference type="Gene3D" id="1.10.8.10">
    <property type="entry name" value="DNA helicase RuvA subunit, C-terminal domain"/>
    <property type="match status" value="1"/>
</dbReference>
<keyword evidence="6" id="KW-1185">Reference proteome</keyword>
<dbReference type="SUPFAM" id="SSF46934">
    <property type="entry name" value="UBA-like"/>
    <property type="match status" value="1"/>
</dbReference>
<dbReference type="Pfam" id="PF00240">
    <property type="entry name" value="ubiquitin"/>
    <property type="match status" value="1"/>
</dbReference>
<accession>A0A804PZ46</accession>
<evidence type="ECO:0000256" key="2">
    <source>
        <dbReference type="SAM" id="MobiDB-lite"/>
    </source>
</evidence>
<reference evidence="5" key="3">
    <citation type="submission" date="2021-05" db="UniProtKB">
        <authorList>
            <consortium name="EnsemblPlants"/>
        </authorList>
    </citation>
    <scope>IDENTIFICATION</scope>
    <source>
        <strain evidence="5">cv. B73</strain>
    </source>
</reference>
<evidence type="ECO:0000313" key="5">
    <source>
        <dbReference type="EnsemblPlants" id="Zm00001eb280580_P002"/>
    </source>
</evidence>
<evidence type="ECO:0000259" key="3">
    <source>
        <dbReference type="PROSITE" id="PS50030"/>
    </source>
</evidence>
<comment type="similarity">
    <text evidence="1">Belongs to the RAD23 family.</text>
</comment>
<dbReference type="InterPro" id="IPR000626">
    <property type="entry name" value="Ubiquitin-like_dom"/>
</dbReference>
<dbReference type="InterPro" id="IPR015940">
    <property type="entry name" value="UBA"/>
</dbReference>
<dbReference type="PANTHER" id="PTHR10621">
    <property type="entry name" value="UV EXCISION REPAIR PROTEIN RAD23"/>
    <property type="match status" value="1"/>
</dbReference>
<dbReference type="FunFam" id="1.10.8.10:FF:000003">
    <property type="entry name" value="UV excision repair protein RAD23 homolog"/>
    <property type="match status" value="1"/>
</dbReference>
<dbReference type="Proteomes" id="UP000007305">
    <property type="component" value="Chromosome 6"/>
</dbReference>
<feature type="region of interest" description="Disordered" evidence="2">
    <location>
        <begin position="90"/>
        <end position="134"/>
    </location>
</feature>
<dbReference type="SMART" id="SM00165">
    <property type="entry name" value="UBA"/>
    <property type="match status" value="1"/>
</dbReference>
<proteinExistence type="evidence at protein level"/>
<dbReference type="InterPro" id="IPR029071">
    <property type="entry name" value="Ubiquitin-like_domsf"/>
</dbReference>
<dbReference type="EnsemblPlants" id="Zm00001eb280580_T002">
    <property type="protein sequence ID" value="Zm00001eb280580_P002"/>
    <property type="gene ID" value="Zm00001eb280580"/>
</dbReference>
<dbReference type="OrthoDB" id="419317at2759"/>
<dbReference type="Pfam" id="PF00627">
    <property type="entry name" value="UBA"/>
    <property type="match status" value="1"/>
</dbReference>
<dbReference type="PANTHER" id="PTHR10621:SF35">
    <property type="entry name" value="UBIQUITIN RECEPTOR RAD23C"/>
    <property type="match status" value="1"/>
</dbReference>
<reference evidence="6" key="1">
    <citation type="journal article" date="2009" name="Science">
        <title>The B73 maize genome: complexity, diversity, and dynamics.</title>
        <authorList>
            <person name="Schnable P.S."/>
            <person name="Ware D."/>
            <person name="Fulton R.S."/>
            <person name="Stein J.C."/>
            <person name="Wei F."/>
            <person name="Pasternak S."/>
            <person name="Liang C."/>
            <person name="Zhang J."/>
            <person name="Fulton L."/>
            <person name="Graves T.A."/>
            <person name="Minx P."/>
            <person name="Reily A.D."/>
            <person name="Courtney L."/>
            <person name="Kruchowski S.S."/>
            <person name="Tomlinson C."/>
            <person name="Strong C."/>
            <person name="Delehaunty K."/>
            <person name="Fronick C."/>
            <person name="Courtney B."/>
            <person name="Rock S.M."/>
            <person name="Belter E."/>
            <person name="Du F."/>
            <person name="Kim K."/>
            <person name="Abbott R.M."/>
            <person name="Cotton M."/>
            <person name="Levy A."/>
            <person name="Marchetto P."/>
            <person name="Ochoa K."/>
            <person name="Jackson S.M."/>
            <person name="Gillam B."/>
            <person name="Chen W."/>
            <person name="Yan L."/>
            <person name="Higginbotham J."/>
            <person name="Cardenas M."/>
            <person name="Waligorski J."/>
            <person name="Applebaum E."/>
            <person name="Phelps L."/>
            <person name="Falcone J."/>
            <person name="Kanchi K."/>
            <person name="Thane T."/>
            <person name="Scimone A."/>
            <person name="Thane N."/>
            <person name="Henke J."/>
            <person name="Wang T."/>
            <person name="Ruppert J."/>
            <person name="Shah N."/>
            <person name="Rotter K."/>
            <person name="Hodges J."/>
            <person name="Ingenthron E."/>
            <person name="Cordes M."/>
            <person name="Kohlberg S."/>
            <person name="Sgro J."/>
            <person name="Delgado B."/>
            <person name="Mead K."/>
            <person name="Chinwalla A."/>
            <person name="Leonard S."/>
            <person name="Crouse K."/>
            <person name="Collura K."/>
            <person name="Kudrna D."/>
            <person name="Currie J."/>
            <person name="He R."/>
            <person name="Angelova A."/>
            <person name="Rajasekar S."/>
            <person name="Mueller T."/>
            <person name="Lomeli R."/>
            <person name="Scara G."/>
            <person name="Ko A."/>
            <person name="Delaney K."/>
            <person name="Wissotski M."/>
            <person name="Lopez G."/>
            <person name="Campos D."/>
            <person name="Braidotti M."/>
            <person name="Ashley E."/>
            <person name="Golser W."/>
            <person name="Kim H."/>
            <person name="Lee S."/>
            <person name="Lin J."/>
            <person name="Dujmic Z."/>
            <person name="Kim W."/>
            <person name="Talag J."/>
            <person name="Zuccolo A."/>
            <person name="Fan C."/>
            <person name="Sebastian A."/>
            <person name="Kramer M."/>
            <person name="Spiegel L."/>
            <person name="Nascimento L."/>
            <person name="Zutavern T."/>
            <person name="Miller B."/>
            <person name="Ambroise C."/>
            <person name="Muller S."/>
            <person name="Spooner W."/>
            <person name="Narechania A."/>
            <person name="Ren L."/>
            <person name="Wei S."/>
            <person name="Kumari S."/>
            <person name="Faga B."/>
            <person name="Levy M.J."/>
            <person name="McMahan L."/>
            <person name="Van Buren P."/>
            <person name="Vaughn M.W."/>
            <person name="Ying K."/>
            <person name="Yeh C.-T."/>
            <person name="Emrich S.J."/>
            <person name="Jia Y."/>
            <person name="Kalyanaraman A."/>
            <person name="Hsia A.-P."/>
            <person name="Barbazuk W.B."/>
            <person name="Baucom R.S."/>
            <person name="Brutnell T.P."/>
            <person name="Carpita N.C."/>
            <person name="Chaparro C."/>
            <person name="Chia J.-M."/>
            <person name="Deragon J.-M."/>
            <person name="Estill J.C."/>
            <person name="Fu Y."/>
            <person name="Jeddeloh J.A."/>
            <person name="Han Y."/>
            <person name="Lee H."/>
            <person name="Li P."/>
            <person name="Lisch D.R."/>
            <person name="Liu S."/>
            <person name="Liu Z."/>
            <person name="Nagel D.H."/>
            <person name="McCann M.C."/>
            <person name="SanMiguel P."/>
            <person name="Myers A.M."/>
            <person name="Nettleton D."/>
            <person name="Nguyen J."/>
            <person name="Penning B.W."/>
            <person name="Ponnala L."/>
            <person name="Schneider K.L."/>
            <person name="Schwartz D.C."/>
            <person name="Sharma A."/>
            <person name="Soderlund C."/>
            <person name="Springer N.M."/>
            <person name="Sun Q."/>
            <person name="Wang H."/>
            <person name="Waterman M."/>
            <person name="Westerman R."/>
            <person name="Wolfgruber T.K."/>
            <person name="Yang L."/>
            <person name="Yu Y."/>
            <person name="Zhang L."/>
            <person name="Zhou S."/>
            <person name="Zhu Q."/>
            <person name="Bennetzen J.L."/>
            <person name="Dawe R.K."/>
            <person name="Jiang J."/>
            <person name="Jiang N."/>
            <person name="Presting G.G."/>
            <person name="Wessler S.R."/>
            <person name="Aluru S."/>
            <person name="Martienssen R.A."/>
            <person name="Clifton S.W."/>
            <person name="McCombie W.R."/>
            <person name="Wing R.A."/>
            <person name="Wilson R.K."/>
        </authorList>
    </citation>
    <scope>NUCLEOTIDE SEQUENCE [LARGE SCALE GENOMIC DNA]</scope>
    <source>
        <strain evidence="6">cv. B73</strain>
    </source>
</reference>
<evidence type="ECO:0000313" key="6">
    <source>
        <dbReference type="Proteomes" id="UP000007305"/>
    </source>
</evidence>
<feature type="compositionally biased region" description="Low complexity" evidence="2">
    <location>
        <begin position="90"/>
        <end position="105"/>
    </location>
</feature>
<evidence type="ECO:0008006" key="8">
    <source>
        <dbReference type="Google" id="ProtNLM"/>
    </source>
</evidence>
<dbReference type="Gramene" id="Zm00001eb280580_T002">
    <property type="protein sequence ID" value="Zm00001eb280580_P002"/>
    <property type="gene ID" value="Zm00001eb280580"/>
</dbReference>
<feature type="domain" description="UBA" evidence="3">
    <location>
        <begin position="155"/>
        <end position="198"/>
    </location>
</feature>
<protein>
    <recommendedName>
        <fullName evidence="8">Ubiquitin receptor RAD23c</fullName>
    </recommendedName>
</protein>
<feature type="compositionally biased region" description="Low complexity" evidence="2">
    <location>
        <begin position="210"/>
        <end position="241"/>
    </location>
</feature>
<feature type="region of interest" description="Disordered" evidence="2">
    <location>
        <begin position="210"/>
        <end position="284"/>
    </location>
</feature>
<feature type="domain" description="Ubiquitin-like" evidence="4">
    <location>
        <begin position="1"/>
        <end position="79"/>
    </location>
</feature>
<dbReference type="GO" id="GO:0031593">
    <property type="term" value="F:polyubiquitin modification-dependent protein binding"/>
    <property type="evidence" value="ECO:0007669"/>
    <property type="project" value="UniProtKB-ARBA"/>
</dbReference>
<reference evidence="5" key="2">
    <citation type="submission" date="2019-07" db="EMBL/GenBank/DDBJ databases">
        <authorList>
            <person name="Seetharam A."/>
            <person name="Woodhouse M."/>
            <person name="Cannon E."/>
        </authorList>
    </citation>
    <scope>NUCLEOTIDE SEQUENCE [LARGE SCALE GENOMIC DNA]</scope>
    <source>
        <strain evidence="5">cv. B73</strain>
    </source>
</reference>
<name>A0A804PZ46_MAIZE</name>
<evidence type="ECO:0000259" key="4">
    <source>
        <dbReference type="PROSITE" id="PS50053"/>
    </source>
</evidence>
<dbReference type="PROSITE" id="PS50053">
    <property type="entry name" value="UBIQUITIN_2"/>
    <property type="match status" value="1"/>
</dbReference>
<dbReference type="PROSITE" id="PS50030">
    <property type="entry name" value="UBA"/>
    <property type="match status" value="1"/>
</dbReference>
<gene>
    <name evidence="5" type="primary">LOC100282762</name>
</gene>
<evidence type="ECO:0007829" key="7">
    <source>
        <dbReference type="PeptideAtlas" id="A0A804PZ46"/>
    </source>
</evidence>
<dbReference type="AlphaFoldDB" id="A0A804PZ46"/>